<evidence type="ECO:0000313" key="2">
    <source>
        <dbReference type="EMBL" id="KAK7201491.1"/>
    </source>
</evidence>
<dbReference type="Proteomes" id="UP001430356">
    <property type="component" value="Unassembled WGS sequence"/>
</dbReference>
<proteinExistence type="predicted"/>
<feature type="compositionally biased region" description="Basic residues" evidence="1">
    <location>
        <begin position="67"/>
        <end position="76"/>
    </location>
</feature>
<reference evidence="2 3" key="1">
    <citation type="journal article" date="2021" name="MBio">
        <title>A New Model Trypanosomatid, Novymonas esmeraldas: Genomic Perception of Its 'Candidatus Pandoraea novymonadis' Endosymbiont.</title>
        <authorList>
            <person name="Zakharova A."/>
            <person name="Saura A."/>
            <person name="Butenko A."/>
            <person name="Podesvova L."/>
            <person name="Warmusova S."/>
            <person name="Kostygov A.Y."/>
            <person name="Nenarokova A."/>
            <person name="Lukes J."/>
            <person name="Opperdoes F.R."/>
            <person name="Yurchenko V."/>
        </authorList>
    </citation>
    <scope>NUCLEOTIDE SEQUENCE [LARGE SCALE GENOMIC DNA]</scope>
    <source>
        <strain evidence="2 3">E262AT.01</strain>
    </source>
</reference>
<feature type="region of interest" description="Disordered" evidence="1">
    <location>
        <begin position="17"/>
        <end position="97"/>
    </location>
</feature>
<evidence type="ECO:0000256" key="1">
    <source>
        <dbReference type="SAM" id="MobiDB-lite"/>
    </source>
</evidence>
<dbReference type="AlphaFoldDB" id="A0AAW0F869"/>
<dbReference type="EMBL" id="JAECZO010000016">
    <property type="protein sequence ID" value="KAK7201491.1"/>
    <property type="molecule type" value="Genomic_DNA"/>
</dbReference>
<feature type="compositionally biased region" description="Low complexity" evidence="1">
    <location>
        <begin position="27"/>
        <end position="36"/>
    </location>
</feature>
<organism evidence="2 3">
    <name type="scientific">Novymonas esmeraldas</name>
    <dbReference type="NCBI Taxonomy" id="1808958"/>
    <lineage>
        <taxon>Eukaryota</taxon>
        <taxon>Discoba</taxon>
        <taxon>Euglenozoa</taxon>
        <taxon>Kinetoplastea</taxon>
        <taxon>Metakinetoplastina</taxon>
        <taxon>Trypanosomatida</taxon>
        <taxon>Trypanosomatidae</taxon>
        <taxon>Novymonas</taxon>
    </lineage>
</organism>
<comment type="caution">
    <text evidence="2">The sequence shown here is derived from an EMBL/GenBank/DDBJ whole genome shotgun (WGS) entry which is preliminary data.</text>
</comment>
<accession>A0AAW0F869</accession>
<evidence type="ECO:0000313" key="3">
    <source>
        <dbReference type="Proteomes" id="UP001430356"/>
    </source>
</evidence>
<feature type="compositionally biased region" description="Polar residues" evidence="1">
    <location>
        <begin position="47"/>
        <end position="61"/>
    </location>
</feature>
<name>A0AAW0F869_9TRYP</name>
<keyword evidence="3" id="KW-1185">Reference proteome</keyword>
<sequence>MQRLENSASALKEALRRIAPVFESKSNGETESSSRSTGRRHTRHSNPLSGSSGRETASQTPVERPSRSRARQHRNRQHDSPPPCALPTPDFYERYPERVGPTGNVVIPTAEEHRLFRLTATRVTVVETHARDASAGLYTREDIALGGFFVYEAVHKEPEYFVLQDTGSVVYGSSTYIQAANPQVKDRSS</sequence>
<gene>
    <name evidence="2" type="ORF">NESM_000212600</name>
</gene>
<protein>
    <submittedName>
        <fullName evidence="2">Uncharacterized protein</fullName>
    </submittedName>
</protein>